<keyword evidence="4 9" id="KW-0460">Magnesium</keyword>
<dbReference type="Proteomes" id="UP001500141">
    <property type="component" value="Unassembled WGS sequence"/>
</dbReference>
<feature type="binding site" evidence="9">
    <location>
        <position position="65"/>
    </location>
    <ligand>
        <name>4-amino-2-methyl-5-(diphosphooxymethyl)pyrimidine</name>
        <dbReference type="ChEBI" id="CHEBI:57841"/>
    </ligand>
</feature>
<comment type="catalytic activity">
    <reaction evidence="8 9 10">
        <text>2-[(2R,5Z)-2-carboxy-4-methylthiazol-5(2H)-ylidene]ethyl phosphate + 4-amino-2-methyl-5-(diphosphooxymethyl)pyrimidine + 2 H(+) = thiamine phosphate + CO2 + diphosphate</text>
        <dbReference type="Rhea" id="RHEA:47844"/>
        <dbReference type="ChEBI" id="CHEBI:15378"/>
        <dbReference type="ChEBI" id="CHEBI:16526"/>
        <dbReference type="ChEBI" id="CHEBI:33019"/>
        <dbReference type="ChEBI" id="CHEBI:37575"/>
        <dbReference type="ChEBI" id="CHEBI:57841"/>
        <dbReference type="ChEBI" id="CHEBI:62899"/>
        <dbReference type="EC" id="2.5.1.3"/>
    </reaction>
</comment>
<comment type="catalytic activity">
    <reaction evidence="7 9 10">
        <text>2-(2-carboxy-4-methylthiazol-5-yl)ethyl phosphate + 4-amino-2-methyl-5-(diphosphooxymethyl)pyrimidine + 2 H(+) = thiamine phosphate + CO2 + diphosphate</text>
        <dbReference type="Rhea" id="RHEA:47848"/>
        <dbReference type="ChEBI" id="CHEBI:15378"/>
        <dbReference type="ChEBI" id="CHEBI:16526"/>
        <dbReference type="ChEBI" id="CHEBI:33019"/>
        <dbReference type="ChEBI" id="CHEBI:37575"/>
        <dbReference type="ChEBI" id="CHEBI:57841"/>
        <dbReference type="ChEBI" id="CHEBI:62890"/>
        <dbReference type="EC" id="2.5.1.3"/>
    </reaction>
</comment>
<accession>A0ABP8ZNU1</accession>
<feature type="binding site" evidence="9">
    <location>
        <position position="133"/>
    </location>
    <ligand>
        <name>4-amino-2-methyl-5-(diphosphooxymethyl)pyrimidine</name>
        <dbReference type="ChEBI" id="CHEBI:57841"/>
    </ligand>
</feature>
<dbReference type="Gene3D" id="3.20.20.70">
    <property type="entry name" value="Aldolase class I"/>
    <property type="match status" value="1"/>
</dbReference>
<evidence type="ECO:0000259" key="12">
    <source>
        <dbReference type="Pfam" id="PF02581"/>
    </source>
</evidence>
<protein>
    <recommendedName>
        <fullName evidence="9">Thiamine-phosphate synthase</fullName>
        <shortName evidence="9">TP synthase</shortName>
        <shortName evidence="9">TPS</shortName>
        <ecNumber evidence="9">2.5.1.3</ecNumber>
    </recommendedName>
    <alternativeName>
        <fullName evidence="9">Thiamine-phosphate pyrophosphorylase</fullName>
        <shortName evidence="9">TMP pyrophosphorylase</shortName>
        <shortName evidence="9">TMP-PPase</shortName>
    </alternativeName>
</protein>
<comment type="pathway">
    <text evidence="1 9 11">Cofactor biosynthesis; thiamine diphosphate biosynthesis; thiamine phosphate from 4-amino-2-methyl-5-diphosphomethylpyrimidine and 4-methyl-5-(2-phosphoethyl)-thiazole: step 1/1.</text>
</comment>
<dbReference type="NCBIfam" id="NF000736">
    <property type="entry name" value="PRK00043.2-3"/>
    <property type="match status" value="1"/>
</dbReference>
<evidence type="ECO:0000256" key="6">
    <source>
        <dbReference type="ARBA" id="ARBA00047334"/>
    </source>
</evidence>
<feature type="binding site" evidence="9">
    <location>
        <begin position="130"/>
        <end position="132"/>
    </location>
    <ligand>
        <name>2-[(2R,5Z)-2-carboxy-4-methylthiazol-5(2H)-ylidene]ethyl phosphate</name>
        <dbReference type="ChEBI" id="CHEBI:62899"/>
    </ligand>
</feature>
<dbReference type="InterPro" id="IPR022998">
    <property type="entry name" value="ThiamineP_synth_TenI"/>
</dbReference>
<comment type="caution">
    <text evidence="13">The sequence shown here is derived from an EMBL/GenBank/DDBJ whole genome shotgun (WGS) entry which is preliminary data.</text>
</comment>
<evidence type="ECO:0000256" key="5">
    <source>
        <dbReference type="ARBA" id="ARBA00022977"/>
    </source>
</evidence>
<sequence>MFSKLQYISQGETIYSQIRNIHHALDTGCDWIQLRFKTDNQEQLYGLAEAAKLLCDTYSATFIINDNPYLCQEVDADGVHLGLTDMNVKEARTILDEYKIIGGTANTYEDVIRRFEENCDYIGLGPYKFTTTKQNLSPLLGLDGYQNILQKLKAEKIQIPIYAIGGIQMEDVENLMKMGIHGIAVSSLITNEYQENNYSQLNTTLYVNS</sequence>
<evidence type="ECO:0000256" key="8">
    <source>
        <dbReference type="ARBA" id="ARBA00047883"/>
    </source>
</evidence>
<evidence type="ECO:0000256" key="9">
    <source>
        <dbReference type="HAMAP-Rule" id="MF_00097"/>
    </source>
</evidence>
<dbReference type="CDD" id="cd00564">
    <property type="entry name" value="TMP_TenI"/>
    <property type="match status" value="1"/>
</dbReference>
<dbReference type="PANTHER" id="PTHR20857:SF15">
    <property type="entry name" value="THIAMINE-PHOSPHATE SYNTHASE"/>
    <property type="match status" value="1"/>
</dbReference>
<name>A0ABP8ZNU1_9FLAO</name>
<feature type="binding site" evidence="9">
    <location>
        <position position="85"/>
    </location>
    <ligand>
        <name>Mg(2+)</name>
        <dbReference type="ChEBI" id="CHEBI:18420"/>
    </ligand>
</feature>
<evidence type="ECO:0000256" key="10">
    <source>
        <dbReference type="RuleBase" id="RU003826"/>
    </source>
</evidence>
<comment type="function">
    <text evidence="9">Condenses 4-methyl-5-(beta-hydroxyethyl)thiazole monophosphate (THZ-P) and 2-methyl-4-amino-5-hydroxymethyl pyrimidine pyrophosphate (HMP-PP) to form thiamine monophosphate (TMP).</text>
</comment>
<dbReference type="InterPro" id="IPR013785">
    <property type="entry name" value="Aldolase_TIM"/>
</dbReference>
<organism evidence="13 14">
    <name type="scientific">Flavobacterium hankyongi</name>
    <dbReference type="NCBI Taxonomy" id="1176532"/>
    <lineage>
        <taxon>Bacteria</taxon>
        <taxon>Pseudomonadati</taxon>
        <taxon>Bacteroidota</taxon>
        <taxon>Flavobacteriia</taxon>
        <taxon>Flavobacteriales</taxon>
        <taxon>Flavobacteriaceae</taxon>
        <taxon>Flavobacterium</taxon>
    </lineage>
</organism>
<keyword evidence="2 9" id="KW-0808">Transferase</keyword>
<dbReference type="HAMAP" id="MF_00097">
    <property type="entry name" value="TMP_synthase"/>
    <property type="match status" value="1"/>
</dbReference>
<proteinExistence type="inferred from homology"/>
<comment type="similarity">
    <text evidence="9 10">Belongs to the thiamine-phosphate synthase family.</text>
</comment>
<keyword evidence="3 9" id="KW-0479">Metal-binding</keyword>
<evidence type="ECO:0000256" key="1">
    <source>
        <dbReference type="ARBA" id="ARBA00005165"/>
    </source>
</evidence>
<dbReference type="NCBIfam" id="TIGR00693">
    <property type="entry name" value="thiE"/>
    <property type="match status" value="1"/>
</dbReference>
<evidence type="ECO:0000256" key="7">
    <source>
        <dbReference type="ARBA" id="ARBA00047851"/>
    </source>
</evidence>
<gene>
    <name evidence="9" type="primary">thiE</name>
    <name evidence="13" type="ORF">GCM10023230_07790</name>
</gene>
<dbReference type="EC" id="2.5.1.3" evidence="9"/>
<dbReference type="Pfam" id="PF02581">
    <property type="entry name" value="TMP-TENI"/>
    <property type="match status" value="1"/>
</dbReference>
<dbReference type="RefSeq" id="WP_264544052.1">
    <property type="nucleotide sequence ID" value="NZ_BAABIP010000007.1"/>
</dbReference>
<comment type="caution">
    <text evidence="9">Lacks conserved residue(s) required for the propagation of feature annotation.</text>
</comment>
<evidence type="ECO:0000256" key="2">
    <source>
        <dbReference type="ARBA" id="ARBA00022679"/>
    </source>
</evidence>
<feature type="binding site" evidence="9">
    <location>
        <position position="166"/>
    </location>
    <ligand>
        <name>2-[(2R,5Z)-2-carboxy-4-methylthiazol-5(2H)-ylidene]ethyl phosphate</name>
        <dbReference type="ChEBI" id="CHEBI:62899"/>
    </ligand>
</feature>
<evidence type="ECO:0000256" key="3">
    <source>
        <dbReference type="ARBA" id="ARBA00022723"/>
    </source>
</evidence>
<feature type="domain" description="Thiamine phosphate synthase/TenI" evidence="12">
    <location>
        <begin position="16"/>
        <end position="189"/>
    </location>
</feature>
<comment type="cofactor">
    <cofactor evidence="9">
        <name>Mg(2+)</name>
        <dbReference type="ChEBI" id="CHEBI:18420"/>
    </cofactor>
    <text evidence="9">Binds 1 Mg(2+) ion per subunit.</text>
</comment>
<feature type="binding site" evidence="9">
    <location>
        <begin position="33"/>
        <end position="37"/>
    </location>
    <ligand>
        <name>4-amino-2-methyl-5-(diphosphooxymethyl)pyrimidine</name>
        <dbReference type="ChEBI" id="CHEBI:57841"/>
    </ligand>
</feature>
<evidence type="ECO:0000256" key="4">
    <source>
        <dbReference type="ARBA" id="ARBA00022842"/>
    </source>
</evidence>
<evidence type="ECO:0000313" key="14">
    <source>
        <dbReference type="Proteomes" id="UP001500141"/>
    </source>
</evidence>
<dbReference type="InterPro" id="IPR036206">
    <property type="entry name" value="ThiamineP_synth_sf"/>
</dbReference>
<evidence type="ECO:0000313" key="13">
    <source>
        <dbReference type="EMBL" id="GAA4761178.1"/>
    </source>
</evidence>
<feature type="binding site" evidence="9">
    <location>
        <position position="104"/>
    </location>
    <ligand>
        <name>4-amino-2-methyl-5-(diphosphooxymethyl)pyrimidine</name>
        <dbReference type="ChEBI" id="CHEBI:57841"/>
    </ligand>
</feature>
<keyword evidence="14" id="KW-1185">Reference proteome</keyword>
<evidence type="ECO:0000256" key="11">
    <source>
        <dbReference type="RuleBase" id="RU004253"/>
    </source>
</evidence>
<comment type="catalytic activity">
    <reaction evidence="6 9 10">
        <text>4-methyl-5-(2-phosphooxyethyl)-thiazole + 4-amino-2-methyl-5-(diphosphooxymethyl)pyrimidine + H(+) = thiamine phosphate + diphosphate</text>
        <dbReference type="Rhea" id="RHEA:22328"/>
        <dbReference type="ChEBI" id="CHEBI:15378"/>
        <dbReference type="ChEBI" id="CHEBI:33019"/>
        <dbReference type="ChEBI" id="CHEBI:37575"/>
        <dbReference type="ChEBI" id="CHEBI:57841"/>
        <dbReference type="ChEBI" id="CHEBI:58296"/>
        <dbReference type="EC" id="2.5.1.3"/>
    </reaction>
</comment>
<dbReference type="EMBL" id="BAABIP010000007">
    <property type="protein sequence ID" value="GAA4761178.1"/>
    <property type="molecule type" value="Genomic_DNA"/>
</dbReference>
<keyword evidence="5 9" id="KW-0784">Thiamine biosynthesis</keyword>
<reference evidence="14" key="1">
    <citation type="journal article" date="2019" name="Int. J. Syst. Evol. Microbiol.">
        <title>The Global Catalogue of Microorganisms (GCM) 10K type strain sequencing project: providing services to taxonomists for standard genome sequencing and annotation.</title>
        <authorList>
            <consortium name="The Broad Institute Genomics Platform"/>
            <consortium name="The Broad Institute Genome Sequencing Center for Infectious Disease"/>
            <person name="Wu L."/>
            <person name="Ma J."/>
        </authorList>
    </citation>
    <scope>NUCLEOTIDE SEQUENCE [LARGE SCALE GENOMIC DNA]</scope>
    <source>
        <strain evidence="14">JCM 18198</strain>
    </source>
</reference>
<feature type="binding site" evidence="9">
    <location>
        <position position="66"/>
    </location>
    <ligand>
        <name>Mg(2+)</name>
        <dbReference type="ChEBI" id="CHEBI:18420"/>
    </ligand>
</feature>
<dbReference type="SUPFAM" id="SSF51391">
    <property type="entry name" value="Thiamin phosphate synthase"/>
    <property type="match status" value="1"/>
</dbReference>
<dbReference type="PANTHER" id="PTHR20857">
    <property type="entry name" value="THIAMINE-PHOSPHATE PYROPHOSPHORYLASE"/>
    <property type="match status" value="1"/>
</dbReference>
<dbReference type="InterPro" id="IPR034291">
    <property type="entry name" value="TMP_synthase"/>
</dbReference>